<dbReference type="Pfam" id="PF14136">
    <property type="entry name" value="DUF4303"/>
    <property type="match status" value="1"/>
</dbReference>
<dbReference type="AlphaFoldDB" id="A0A4R1XVS2"/>
<sequence length="186" mass="21461">MNQSQIEHLTQLCIDEIQHNLAQIKQQTANTTLYAFALGLVEDITGFFTVANSIEALDKMIESEDDVSSYAWFPSEWAYAGKATNHIYHYLESILASIETDQDYDQLRQHYEQCLINALAICREQGCFKIGPAQKEVVVFLHYADDFNDDEISDRSSQCLNSPEQHDIFTQRFELQRKALQQLMQI</sequence>
<organism evidence="1 2">
    <name type="scientific">Acinetobacter calcoaceticus</name>
    <dbReference type="NCBI Taxonomy" id="471"/>
    <lineage>
        <taxon>Bacteria</taxon>
        <taxon>Pseudomonadati</taxon>
        <taxon>Pseudomonadota</taxon>
        <taxon>Gammaproteobacteria</taxon>
        <taxon>Moraxellales</taxon>
        <taxon>Moraxellaceae</taxon>
        <taxon>Acinetobacter</taxon>
        <taxon>Acinetobacter calcoaceticus/baumannii complex</taxon>
    </lineage>
</organism>
<dbReference type="InterPro" id="IPR025409">
    <property type="entry name" value="DUF4303"/>
</dbReference>
<dbReference type="OrthoDB" id="5144863at2"/>
<comment type="caution">
    <text evidence="1">The sequence shown here is derived from an EMBL/GenBank/DDBJ whole genome shotgun (WGS) entry which is preliminary data.</text>
</comment>
<dbReference type="EMBL" id="SLVJ01000019">
    <property type="protein sequence ID" value="TCM63813.1"/>
    <property type="molecule type" value="Genomic_DNA"/>
</dbReference>
<reference evidence="1 2" key="1">
    <citation type="submission" date="2019-03" db="EMBL/GenBank/DDBJ databases">
        <title>Genomic analyses of the natural microbiome of Caenorhabditis elegans.</title>
        <authorList>
            <person name="Samuel B."/>
        </authorList>
    </citation>
    <scope>NUCLEOTIDE SEQUENCE [LARGE SCALE GENOMIC DNA]</scope>
    <source>
        <strain evidence="1 2">JUb89</strain>
    </source>
</reference>
<accession>A0A4R1XVS2</accession>
<keyword evidence="2" id="KW-1185">Reference proteome</keyword>
<evidence type="ECO:0000313" key="2">
    <source>
        <dbReference type="Proteomes" id="UP000294963"/>
    </source>
</evidence>
<name>A0A4R1XVS2_ACICA</name>
<evidence type="ECO:0000313" key="1">
    <source>
        <dbReference type="EMBL" id="TCM63813.1"/>
    </source>
</evidence>
<protein>
    <submittedName>
        <fullName evidence="1">Uncharacterized protein DUF4303</fullName>
    </submittedName>
</protein>
<gene>
    <name evidence="1" type="ORF">EC844_11927</name>
</gene>
<dbReference type="Proteomes" id="UP000294963">
    <property type="component" value="Unassembled WGS sequence"/>
</dbReference>
<proteinExistence type="predicted"/>